<accession>A0ABP5AIY7</accession>
<evidence type="ECO:0000313" key="2">
    <source>
        <dbReference type="EMBL" id="GAA1913954.1"/>
    </source>
</evidence>
<reference evidence="3" key="1">
    <citation type="journal article" date="2019" name="Int. J. Syst. Evol. Microbiol.">
        <title>The Global Catalogue of Microorganisms (GCM) 10K type strain sequencing project: providing services to taxonomists for standard genome sequencing and annotation.</title>
        <authorList>
            <consortium name="The Broad Institute Genomics Platform"/>
            <consortium name="The Broad Institute Genome Sequencing Center for Infectious Disease"/>
            <person name="Wu L."/>
            <person name="Ma J."/>
        </authorList>
    </citation>
    <scope>NUCLEOTIDE SEQUENCE [LARGE SCALE GENOMIC DNA]</scope>
    <source>
        <strain evidence="3">JCM 13316</strain>
    </source>
</reference>
<proteinExistence type="predicted"/>
<evidence type="ECO:0000313" key="3">
    <source>
        <dbReference type="Proteomes" id="UP001500784"/>
    </source>
</evidence>
<sequence length="250" mass="26981">MTFEQTTPDLTVVIPVYNSGPVLAPALQQWRSYLKDGLTEIIVVENGSTDDSYKTALENAVDTPNVRFRVLQSEKGMGNALRHGIAASTGRRVLLTADDLPFGFTDLEAAASLPELPTVVIGSKDHPASQAGRGAVRGLSTAGFKFARKLILGSRVGDSQGTINVDGDWIRKMHKKFDDPGFLFSTQIVLAAEMQKLPIVEVPVTLTVVQGEKQTSVRPKDVLKMGLGLGRLRGQRRDFASVPQPGTAAR</sequence>
<dbReference type="InterPro" id="IPR001173">
    <property type="entry name" value="Glyco_trans_2-like"/>
</dbReference>
<dbReference type="RefSeq" id="WP_152226829.1">
    <property type="nucleotide sequence ID" value="NZ_BAAALV010000002.1"/>
</dbReference>
<dbReference type="EMBL" id="BAAALV010000002">
    <property type="protein sequence ID" value="GAA1913954.1"/>
    <property type="molecule type" value="Genomic_DNA"/>
</dbReference>
<dbReference type="SUPFAM" id="SSF53448">
    <property type="entry name" value="Nucleotide-diphospho-sugar transferases"/>
    <property type="match status" value="1"/>
</dbReference>
<comment type="caution">
    <text evidence="2">The sequence shown here is derived from an EMBL/GenBank/DDBJ whole genome shotgun (WGS) entry which is preliminary data.</text>
</comment>
<dbReference type="Proteomes" id="UP001500784">
    <property type="component" value="Unassembled WGS sequence"/>
</dbReference>
<dbReference type="PANTHER" id="PTHR10859">
    <property type="entry name" value="GLYCOSYL TRANSFERASE"/>
    <property type="match status" value="1"/>
</dbReference>
<feature type="domain" description="Glycosyltransferase 2-like" evidence="1">
    <location>
        <begin position="11"/>
        <end position="102"/>
    </location>
</feature>
<keyword evidence="3" id="KW-1185">Reference proteome</keyword>
<dbReference type="InterPro" id="IPR029044">
    <property type="entry name" value="Nucleotide-diphossugar_trans"/>
</dbReference>
<evidence type="ECO:0000259" key="1">
    <source>
        <dbReference type="Pfam" id="PF00535"/>
    </source>
</evidence>
<protein>
    <recommendedName>
        <fullName evidence="1">Glycosyltransferase 2-like domain-containing protein</fullName>
    </recommendedName>
</protein>
<organism evidence="2 3">
    <name type="scientific">Arthrobacter gandavensis</name>
    <dbReference type="NCBI Taxonomy" id="169960"/>
    <lineage>
        <taxon>Bacteria</taxon>
        <taxon>Bacillati</taxon>
        <taxon>Actinomycetota</taxon>
        <taxon>Actinomycetes</taxon>
        <taxon>Micrococcales</taxon>
        <taxon>Micrococcaceae</taxon>
        <taxon>Arthrobacter</taxon>
    </lineage>
</organism>
<dbReference type="Pfam" id="PF00535">
    <property type="entry name" value="Glycos_transf_2"/>
    <property type="match status" value="1"/>
</dbReference>
<dbReference type="Gene3D" id="3.90.550.10">
    <property type="entry name" value="Spore Coat Polysaccharide Biosynthesis Protein SpsA, Chain A"/>
    <property type="match status" value="1"/>
</dbReference>
<name>A0ABP5AIY7_9MICC</name>
<dbReference type="PANTHER" id="PTHR10859:SF91">
    <property type="entry name" value="DOLICHYL-PHOSPHATE BETA-GLUCOSYLTRANSFERASE"/>
    <property type="match status" value="1"/>
</dbReference>
<gene>
    <name evidence="2" type="ORF">GCM10009688_18570</name>
</gene>